<evidence type="ECO:0000313" key="2">
    <source>
        <dbReference type="Proteomes" id="UP000019763"/>
    </source>
</evidence>
<proteinExistence type="predicted"/>
<dbReference type="Gene3D" id="3.80.10.10">
    <property type="entry name" value="Ribonuclease Inhibitor"/>
    <property type="match status" value="2"/>
</dbReference>
<reference evidence="1" key="1">
    <citation type="submission" date="2013-12" db="EMBL/GenBank/DDBJ databases">
        <authorList>
            <person name="Omoto C.K."/>
            <person name="Sibley D."/>
            <person name="Venepally P."/>
            <person name="Hadjithomas M."/>
            <person name="Karamycheva S."/>
            <person name="Brunk B."/>
            <person name="Roos D."/>
            <person name="Caler E."/>
            <person name="Lorenzi H."/>
        </authorList>
    </citation>
    <scope>NUCLEOTIDE SEQUENCE</scope>
</reference>
<dbReference type="PROSITE" id="PS51450">
    <property type="entry name" value="LRR"/>
    <property type="match status" value="1"/>
</dbReference>
<dbReference type="InterPro" id="IPR001611">
    <property type="entry name" value="Leu-rich_rpt"/>
</dbReference>
<dbReference type="GeneID" id="22914990"/>
<accession>A0A023B130</accession>
<name>A0A023B130_GRENI</name>
<dbReference type="SUPFAM" id="SSF52058">
    <property type="entry name" value="L domain-like"/>
    <property type="match status" value="1"/>
</dbReference>
<dbReference type="EMBL" id="AFNH02001041">
    <property type="protein sequence ID" value="EZG45101.1"/>
    <property type="molecule type" value="Genomic_DNA"/>
</dbReference>
<dbReference type="AlphaFoldDB" id="A0A023B130"/>
<dbReference type="Proteomes" id="UP000019763">
    <property type="component" value="Unassembled WGS sequence"/>
</dbReference>
<organism evidence="1 2">
    <name type="scientific">Gregarina niphandrodes</name>
    <name type="common">Septate eugregarine</name>
    <dbReference type="NCBI Taxonomy" id="110365"/>
    <lineage>
        <taxon>Eukaryota</taxon>
        <taxon>Sar</taxon>
        <taxon>Alveolata</taxon>
        <taxon>Apicomplexa</taxon>
        <taxon>Conoidasida</taxon>
        <taxon>Gregarinasina</taxon>
        <taxon>Eugregarinorida</taxon>
        <taxon>Gregarinidae</taxon>
        <taxon>Gregarina</taxon>
    </lineage>
</organism>
<keyword evidence="2" id="KW-1185">Reference proteome</keyword>
<gene>
    <name evidence="1" type="ORF">GNI_140770</name>
</gene>
<dbReference type="OrthoDB" id="676979at2759"/>
<dbReference type="RefSeq" id="XP_011132564.1">
    <property type="nucleotide sequence ID" value="XM_011134262.1"/>
</dbReference>
<dbReference type="VEuPathDB" id="CryptoDB:GNI_140770"/>
<comment type="caution">
    <text evidence="1">The sequence shown here is derived from an EMBL/GenBank/DDBJ whole genome shotgun (WGS) entry which is preliminary data.</text>
</comment>
<evidence type="ECO:0008006" key="3">
    <source>
        <dbReference type="Google" id="ProtNLM"/>
    </source>
</evidence>
<evidence type="ECO:0000313" key="1">
    <source>
        <dbReference type="EMBL" id="EZG45101.1"/>
    </source>
</evidence>
<dbReference type="InterPro" id="IPR032675">
    <property type="entry name" value="LRR_dom_sf"/>
</dbReference>
<sequence length="333" mass="37381">MPWITGWYPLERQLWFVGKQTHAHSYEALGVLSSELYLASYEKILLCGGLKEFVGEVPAEEGLEVETSWTVVVDASRSFLETIDVDELIRHLYLRVRTGLEGSWNQADERVSKYVQAILQSRCFDSLGQLRRNVTEICLTSSVLKTLPKVREVYPRLRTLLVNHGHITQLDCNQMTLTKNAPALELLDLRHNRIANIKPLKELLYNATKLQKLAPHSHKGNLSLRKATASSHILMLFLSCNQIAAVVDCLPDLPSLSILGLYSCNIDESLERVFASILSKAPNLRYLYMDGNPCFDINRASGKCLGQFQYGLSAGIAPPKLIFPVSRISSINP</sequence>
<protein>
    <recommendedName>
        <fullName evidence="3">Leucine rich repeat protein</fullName>
    </recommendedName>
</protein>